<organism evidence="2 3">
    <name type="scientific">Leptomonas seymouri</name>
    <dbReference type="NCBI Taxonomy" id="5684"/>
    <lineage>
        <taxon>Eukaryota</taxon>
        <taxon>Discoba</taxon>
        <taxon>Euglenozoa</taxon>
        <taxon>Kinetoplastea</taxon>
        <taxon>Metakinetoplastina</taxon>
        <taxon>Trypanosomatida</taxon>
        <taxon>Trypanosomatidae</taxon>
        <taxon>Leishmaniinae</taxon>
        <taxon>Leptomonas</taxon>
    </lineage>
</organism>
<evidence type="ECO:0000313" key="3">
    <source>
        <dbReference type="Proteomes" id="UP000038009"/>
    </source>
</evidence>
<sequence length="360" mass="38617">MYNPALPNHYRDVVFTAYVRRRQREEAEALERQRQPNALASALSSLNSPLPTFSDVGAAPSSGLSLSAEELHLHRIKESAALGIRSAVDMEKKALEVEHKKKKLEGADARSRISSRLDELKALAAKSKKRPGGTSAEQTDTAAVSNSEATPTRTATTSADPSSLPSLSPAPSAAAPLVFQRSSLAAGGYVMTTAPLDSTLLSSASVAHTKRVVRGKPSSTLLLRYLRQSPMETTWTREQVAQAAASPASANALCASVVSDVVQICRHFGFVRGVKARVHTAEAVKSVLGIAATDTAALCSEQLRLWVRYDSVTEAFKAAESLAKEPATAEGPVFCVCFYQTTLFDTDMLDLRAEDDRVFP</sequence>
<accession>A0A0N1IHA6</accession>
<evidence type="ECO:0000256" key="1">
    <source>
        <dbReference type="SAM" id="MobiDB-lite"/>
    </source>
</evidence>
<protein>
    <submittedName>
        <fullName evidence="2">Uncharacterized protein</fullName>
    </submittedName>
</protein>
<dbReference type="EMBL" id="LJSK01000347">
    <property type="protein sequence ID" value="KPI83624.1"/>
    <property type="molecule type" value="Genomic_DNA"/>
</dbReference>
<dbReference type="OMA" id="FYPTGLY"/>
<reference evidence="2 3" key="1">
    <citation type="journal article" date="2015" name="PLoS Pathog.">
        <title>Leptomonas seymouri: Adaptations to the Dixenous Life Cycle Analyzed by Genome Sequencing, Transcriptome Profiling and Co-infection with Leishmania donovani.</title>
        <authorList>
            <person name="Kraeva N."/>
            <person name="Butenko A."/>
            <person name="Hlavacova J."/>
            <person name="Kostygov A."/>
            <person name="Myskova J."/>
            <person name="Grybchuk D."/>
            <person name="Lestinova T."/>
            <person name="Votypka J."/>
            <person name="Volf P."/>
            <person name="Opperdoes F."/>
            <person name="Flegontov P."/>
            <person name="Lukes J."/>
            <person name="Yurchenko V."/>
        </authorList>
    </citation>
    <scope>NUCLEOTIDE SEQUENCE [LARGE SCALE GENOMIC DNA]</scope>
    <source>
        <strain evidence="2 3">ATCC 30220</strain>
    </source>
</reference>
<keyword evidence="3" id="KW-1185">Reference proteome</keyword>
<feature type="compositionally biased region" description="Low complexity" evidence="1">
    <location>
        <begin position="154"/>
        <end position="171"/>
    </location>
</feature>
<proteinExistence type="predicted"/>
<dbReference type="OrthoDB" id="252229at2759"/>
<comment type="caution">
    <text evidence="2">The sequence shown here is derived from an EMBL/GenBank/DDBJ whole genome shotgun (WGS) entry which is preliminary data.</text>
</comment>
<evidence type="ECO:0000313" key="2">
    <source>
        <dbReference type="EMBL" id="KPI83624.1"/>
    </source>
</evidence>
<dbReference type="Proteomes" id="UP000038009">
    <property type="component" value="Unassembled WGS sequence"/>
</dbReference>
<feature type="compositionally biased region" description="Polar residues" evidence="1">
    <location>
        <begin position="135"/>
        <end position="153"/>
    </location>
</feature>
<dbReference type="AlphaFoldDB" id="A0A0N1IHA6"/>
<feature type="region of interest" description="Disordered" evidence="1">
    <location>
        <begin position="124"/>
        <end position="171"/>
    </location>
</feature>
<dbReference type="VEuPathDB" id="TriTrypDB:Lsey_0347_0040"/>
<gene>
    <name evidence="2" type="ORF">ABL78_7338</name>
</gene>
<name>A0A0N1IHA6_LEPSE</name>